<reference evidence="11 12" key="1">
    <citation type="submission" date="2017-04" db="EMBL/GenBank/DDBJ databases">
        <authorList>
            <person name="Afonso C.L."/>
            <person name="Miller P.J."/>
            <person name="Scott M.A."/>
            <person name="Spackman E."/>
            <person name="Goraichik I."/>
            <person name="Dimitrov K.M."/>
            <person name="Suarez D.L."/>
            <person name="Swayne D.E."/>
        </authorList>
    </citation>
    <scope>NUCLEOTIDE SEQUENCE [LARGE SCALE GENOMIC DNA]</scope>
    <source>
        <strain evidence="11 12">DSM 23236</strain>
    </source>
</reference>
<evidence type="ECO:0000256" key="2">
    <source>
        <dbReference type="ARBA" id="ARBA00010423"/>
    </source>
</evidence>
<evidence type="ECO:0000256" key="6">
    <source>
        <dbReference type="ARBA" id="ARBA00022989"/>
    </source>
</evidence>
<dbReference type="PANTHER" id="PTHR35893:SF3">
    <property type="entry name" value="INNER MEMBRANE PROTEIN"/>
    <property type="match status" value="1"/>
</dbReference>
<dbReference type="InterPro" id="IPR010279">
    <property type="entry name" value="YqjD/ElaB"/>
</dbReference>
<keyword evidence="12" id="KW-1185">Reference proteome</keyword>
<comment type="subcellular location">
    <subcellularLocation>
        <location evidence="1">Cell inner membrane</location>
        <topology evidence="1">Single-pass membrane protein</topology>
    </subcellularLocation>
</comment>
<name>A0A1W1XXK2_9NEIS</name>
<evidence type="ECO:0000256" key="1">
    <source>
        <dbReference type="ARBA" id="ARBA00004377"/>
    </source>
</evidence>
<keyword evidence="5 8" id="KW-0812">Transmembrane</keyword>
<dbReference type="GO" id="GO:0005886">
    <property type="term" value="C:plasma membrane"/>
    <property type="evidence" value="ECO:0007669"/>
    <property type="project" value="UniProtKB-SubCell"/>
</dbReference>
<dbReference type="STRING" id="1121001.SAMN02745857_03322"/>
<feature type="domain" description="DUF883" evidence="10">
    <location>
        <begin position="72"/>
        <end position="101"/>
    </location>
</feature>
<keyword evidence="6 8" id="KW-1133">Transmembrane helix</keyword>
<keyword evidence="7 8" id="KW-0472">Membrane</keyword>
<protein>
    <submittedName>
        <fullName evidence="11">Membrane-anchored ribosome-binding protein, inhibits growth in stationary phase, ElaB/YqjD/DUF883 family</fullName>
    </submittedName>
</protein>
<evidence type="ECO:0000259" key="10">
    <source>
        <dbReference type="Pfam" id="PF19029"/>
    </source>
</evidence>
<dbReference type="Pfam" id="PF05957">
    <property type="entry name" value="DUF883"/>
    <property type="match status" value="1"/>
</dbReference>
<feature type="domain" description="DUF883" evidence="9">
    <location>
        <begin position="9"/>
        <end position="58"/>
    </location>
</feature>
<keyword evidence="4" id="KW-0997">Cell inner membrane</keyword>
<dbReference type="PANTHER" id="PTHR35893">
    <property type="entry name" value="INNER MEMBRANE PROTEIN-RELATED"/>
    <property type="match status" value="1"/>
</dbReference>
<dbReference type="InterPro" id="IPR043604">
    <property type="entry name" value="DUF883_N"/>
</dbReference>
<dbReference type="AlphaFoldDB" id="A0A1W1XXK2"/>
<organism evidence="11 12">
    <name type="scientific">Andreprevotia lacus DSM 23236</name>
    <dbReference type="NCBI Taxonomy" id="1121001"/>
    <lineage>
        <taxon>Bacteria</taxon>
        <taxon>Pseudomonadati</taxon>
        <taxon>Pseudomonadota</taxon>
        <taxon>Betaproteobacteria</taxon>
        <taxon>Neisseriales</taxon>
        <taxon>Chitinibacteraceae</taxon>
        <taxon>Andreprevotia</taxon>
    </lineage>
</organism>
<dbReference type="Pfam" id="PF19029">
    <property type="entry name" value="DUF883_C"/>
    <property type="match status" value="1"/>
</dbReference>
<dbReference type="OrthoDB" id="9181874at2"/>
<keyword evidence="3" id="KW-1003">Cell membrane</keyword>
<dbReference type="InterPro" id="IPR043605">
    <property type="entry name" value="DUF883_C"/>
</dbReference>
<evidence type="ECO:0000256" key="8">
    <source>
        <dbReference type="SAM" id="Phobius"/>
    </source>
</evidence>
<evidence type="ECO:0000256" key="5">
    <source>
        <dbReference type="ARBA" id="ARBA00022692"/>
    </source>
</evidence>
<evidence type="ECO:0000256" key="7">
    <source>
        <dbReference type="ARBA" id="ARBA00023136"/>
    </source>
</evidence>
<dbReference type="GO" id="GO:0043022">
    <property type="term" value="F:ribosome binding"/>
    <property type="evidence" value="ECO:0007669"/>
    <property type="project" value="InterPro"/>
</dbReference>
<evidence type="ECO:0000313" key="11">
    <source>
        <dbReference type="EMBL" id="SMC28574.1"/>
    </source>
</evidence>
<dbReference type="EMBL" id="FWXD01000023">
    <property type="protein sequence ID" value="SMC28574.1"/>
    <property type="molecule type" value="Genomic_DNA"/>
</dbReference>
<gene>
    <name evidence="11" type="ORF">SAMN02745857_03322</name>
</gene>
<evidence type="ECO:0000256" key="4">
    <source>
        <dbReference type="ARBA" id="ARBA00022519"/>
    </source>
</evidence>
<proteinExistence type="inferred from homology"/>
<feature type="transmembrane region" description="Helical" evidence="8">
    <location>
        <begin position="81"/>
        <end position="99"/>
    </location>
</feature>
<evidence type="ECO:0000259" key="9">
    <source>
        <dbReference type="Pfam" id="PF05957"/>
    </source>
</evidence>
<sequence>MTAKAEQKELLDELRTVLDDTESLIKATVSEQGDKAGALGERIAANLYEAKAKLIEAERLVAGKAKAAAKATDDYVHENPWTSIGIAAGVGFLLGMLVSRR</sequence>
<comment type="similarity">
    <text evidence="2">Belongs to the ElaB/YgaM/YqjD family.</text>
</comment>
<dbReference type="RefSeq" id="WP_084092243.1">
    <property type="nucleotide sequence ID" value="NZ_FWXD01000023.1"/>
</dbReference>
<evidence type="ECO:0000256" key="3">
    <source>
        <dbReference type="ARBA" id="ARBA00022475"/>
    </source>
</evidence>
<evidence type="ECO:0000313" key="12">
    <source>
        <dbReference type="Proteomes" id="UP000192761"/>
    </source>
</evidence>
<accession>A0A1W1XXK2</accession>
<dbReference type="Proteomes" id="UP000192761">
    <property type="component" value="Unassembled WGS sequence"/>
</dbReference>